<dbReference type="Pfam" id="PF06761">
    <property type="entry name" value="IcmF-related"/>
    <property type="match status" value="1"/>
</dbReference>
<evidence type="ECO:0000313" key="5">
    <source>
        <dbReference type="Proteomes" id="UP000250991"/>
    </source>
</evidence>
<dbReference type="InterPro" id="IPR053156">
    <property type="entry name" value="T6SS_TssM-like"/>
</dbReference>
<keyword evidence="1" id="KW-0472">Membrane</keyword>
<keyword evidence="1" id="KW-0812">Transmembrane</keyword>
<organism evidence="4 5">
    <name type="scientific">Escherichia coli</name>
    <dbReference type="NCBI Taxonomy" id="562"/>
    <lineage>
        <taxon>Bacteria</taxon>
        <taxon>Pseudomonadati</taxon>
        <taxon>Pseudomonadota</taxon>
        <taxon>Gammaproteobacteria</taxon>
        <taxon>Enterobacterales</taxon>
        <taxon>Enterobacteriaceae</taxon>
        <taxon>Escherichia</taxon>
    </lineage>
</organism>
<feature type="transmembrane region" description="Helical" evidence="1">
    <location>
        <begin position="181"/>
        <end position="202"/>
    </location>
</feature>
<dbReference type="PANTHER" id="PTHR36153:SF5">
    <property type="entry name" value="EXPORTED PROTEIN"/>
    <property type="match status" value="1"/>
</dbReference>
<dbReference type="Pfam" id="PF14331">
    <property type="entry name" value="IcmF-related_N"/>
    <property type="match status" value="1"/>
</dbReference>
<feature type="domain" description="Type VI secretion system component TssM1 N-terminal" evidence="3">
    <location>
        <begin position="1"/>
        <end position="185"/>
    </location>
</feature>
<dbReference type="EMBL" id="UARW01000010">
    <property type="protein sequence ID" value="SQD06652.1"/>
    <property type="molecule type" value="Genomic_DNA"/>
</dbReference>
<dbReference type="Proteomes" id="UP000250991">
    <property type="component" value="Unassembled WGS sequence"/>
</dbReference>
<gene>
    <name evidence="4" type="ORF">NCTC8009_07249</name>
</gene>
<dbReference type="NCBIfam" id="TIGR03348">
    <property type="entry name" value="VI_IcmF"/>
    <property type="match status" value="1"/>
</dbReference>
<dbReference type="STRING" id="585034.ECIAI1_0229"/>
<evidence type="ECO:0000313" key="4">
    <source>
        <dbReference type="EMBL" id="SQD06652.1"/>
    </source>
</evidence>
<sequence>MVLTRLDLLQGFAALFQSLNRQDRDAILGVTFTRRAHENDDWRTELNAFWQTWVDRMNLALPDLMVAQTHTRASLFSFSRQMQGSREPLVSLLEGLLDGENMNVMLRGVYLTSSLQRGQMDDIFTQSAARQYRLGNNPLASWPLVDTAPYFTRSLFPQALLAEPNLATESRDWLMRSRRRLTVFSATGGVAALLLITGWHHYYNGNYQSGITVLKQAKAFMDVPPPQGKDDYGNLQLPLLNPVRDATLAYGDWGDRSRLADMGLYQGRRIGPYVEQTYLQLLEQRYLPSLFNGLVKAMNAAPPESEEKLAVLRVMRMLEDKSGRNNEVVKQYMAKRWSEKFHGQRDIQAQLMSHLDYALAHTDWHAERQAGDGDAISRWMPYDKPVVSAQKELSKLPVYQRVYQSLKTRALGVLPADLNLRDQVGPTFDQVFTSADDNKLVVPQFLTRYGLQSYFVKQRDELVELTAMDSWVLNLTRSVKYSDADRAEIQRQLTEQYISDYTATWRAGMDNLNIRNFESIGQLTGALEQVISGDQPLQRALTVLRDNTQPGVFSEKLSAKERDEALAEPDYQLLTRLGHEFAPENSTLAVQKDKESTMQAVYQQLTELHRYLLAIQNAPVPGKSALKAVQLRLDQNSSDPIFATRPDGKDTACSAQPLGWQTG</sequence>
<accession>A0A2X3JQ59</accession>
<reference evidence="4 5" key="1">
    <citation type="submission" date="2018-06" db="EMBL/GenBank/DDBJ databases">
        <authorList>
            <consortium name="Pathogen Informatics"/>
            <person name="Doyle S."/>
        </authorList>
    </citation>
    <scope>NUCLEOTIDE SEQUENCE [LARGE SCALE GENOMIC DNA]</scope>
    <source>
        <strain evidence="4 5">NCTC8009</strain>
    </source>
</reference>
<evidence type="ECO:0000259" key="2">
    <source>
        <dbReference type="Pfam" id="PF06761"/>
    </source>
</evidence>
<dbReference type="InterPro" id="IPR009612">
    <property type="entry name" value="IcmF-rel"/>
</dbReference>
<dbReference type="InterPro" id="IPR017731">
    <property type="entry name" value="TssM1-like"/>
</dbReference>
<dbReference type="AlphaFoldDB" id="A0A2X3JQ59"/>
<dbReference type="PANTHER" id="PTHR36153">
    <property type="entry name" value="INNER MEMBRANE PROTEIN-RELATED"/>
    <property type="match status" value="1"/>
</dbReference>
<name>A0A2X3JQ59_ECOLX</name>
<protein>
    <submittedName>
        <fullName evidence="4">IcmF-like protein</fullName>
    </submittedName>
</protein>
<keyword evidence="1" id="KW-1133">Transmembrane helix</keyword>
<feature type="domain" description="IcmF-related" evidence="2">
    <location>
        <begin position="237"/>
        <end position="549"/>
    </location>
</feature>
<evidence type="ECO:0000256" key="1">
    <source>
        <dbReference type="SAM" id="Phobius"/>
    </source>
</evidence>
<proteinExistence type="predicted"/>
<dbReference type="InterPro" id="IPR025743">
    <property type="entry name" value="TssM1_N"/>
</dbReference>
<evidence type="ECO:0000259" key="3">
    <source>
        <dbReference type="Pfam" id="PF14331"/>
    </source>
</evidence>